<proteinExistence type="inferred from homology"/>
<keyword evidence="3 4" id="KW-0732">Signal</keyword>
<dbReference type="RefSeq" id="WP_275594663.1">
    <property type="nucleotide sequence ID" value="NZ_CP102381.1"/>
</dbReference>
<protein>
    <submittedName>
        <fullName evidence="5">Molybdate ABC transporter substrate-binding protein</fullName>
    </submittedName>
</protein>
<dbReference type="Proteomes" id="UP001222275">
    <property type="component" value="Chromosome"/>
</dbReference>
<gene>
    <name evidence="5" type="primary">modA</name>
    <name evidence="5" type="ORF">NR989_10350</name>
</gene>
<dbReference type="SUPFAM" id="SSF53850">
    <property type="entry name" value="Periplasmic binding protein-like II"/>
    <property type="match status" value="1"/>
</dbReference>
<dbReference type="InterPro" id="IPR005950">
    <property type="entry name" value="ModA"/>
</dbReference>
<reference evidence="5 6" key="1">
    <citation type="submission" date="2022-06" db="EMBL/GenBank/DDBJ databases">
        <title>Thiomicrohabdus sp. nov, an obligately chemolithoautotrophic, sulfur-oxidizing bacterium isolated from beach of Guanyin Mountain. Amoy.</title>
        <authorList>
            <person name="Zhu H."/>
        </authorList>
    </citation>
    <scope>NUCLEOTIDE SEQUENCE [LARGE SCALE GENOMIC DNA]</scope>
    <source>
        <strain evidence="5 6">XGS-01</strain>
    </source>
</reference>
<dbReference type="PANTHER" id="PTHR30632:SF14">
    <property type="entry name" value="TUNGSTATE_MOLYBDATE_CHROMATE-BINDING PROTEIN MODA"/>
    <property type="match status" value="1"/>
</dbReference>
<dbReference type="EMBL" id="CP102381">
    <property type="protein sequence ID" value="WEJ62407.1"/>
    <property type="molecule type" value="Genomic_DNA"/>
</dbReference>
<keyword evidence="6" id="KW-1185">Reference proteome</keyword>
<dbReference type="Gene3D" id="3.40.190.10">
    <property type="entry name" value="Periplasmic binding protein-like II"/>
    <property type="match status" value="2"/>
</dbReference>
<dbReference type="InterPro" id="IPR044084">
    <property type="entry name" value="AvModA-like_subst-bd"/>
</dbReference>
<organism evidence="5 6">
    <name type="scientific">Thiomicrorhabdus lithotrophica</name>
    <dbReference type="NCBI Taxonomy" id="2949997"/>
    <lineage>
        <taxon>Bacteria</taxon>
        <taxon>Pseudomonadati</taxon>
        <taxon>Pseudomonadota</taxon>
        <taxon>Gammaproteobacteria</taxon>
        <taxon>Thiotrichales</taxon>
        <taxon>Piscirickettsiaceae</taxon>
        <taxon>Thiomicrorhabdus</taxon>
    </lineage>
</organism>
<evidence type="ECO:0000256" key="3">
    <source>
        <dbReference type="ARBA" id="ARBA00022729"/>
    </source>
</evidence>
<evidence type="ECO:0000313" key="6">
    <source>
        <dbReference type="Proteomes" id="UP001222275"/>
    </source>
</evidence>
<evidence type="ECO:0000256" key="1">
    <source>
        <dbReference type="ARBA" id="ARBA00009175"/>
    </source>
</evidence>
<dbReference type="PANTHER" id="PTHR30632">
    <property type="entry name" value="MOLYBDATE-BINDING PERIPLASMIC PROTEIN"/>
    <property type="match status" value="1"/>
</dbReference>
<keyword evidence="2" id="KW-0479">Metal-binding</keyword>
<dbReference type="Pfam" id="PF13531">
    <property type="entry name" value="SBP_bac_11"/>
    <property type="match status" value="1"/>
</dbReference>
<name>A0ABY8CC88_9GAMM</name>
<evidence type="ECO:0000256" key="4">
    <source>
        <dbReference type="SAM" id="SignalP"/>
    </source>
</evidence>
<accession>A0ABY8CC88</accession>
<comment type="similarity">
    <text evidence="1">Belongs to the bacterial solute-binding protein ModA family.</text>
</comment>
<feature type="signal peptide" evidence="4">
    <location>
        <begin position="1"/>
        <end position="21"/>
    </location>
</feature>
<dbReference type="InterPro" id="IPR050682">
    <property type="entry name" value="ModA/WtpA"/>
</dbReference>
<sequence length="261" mass="28526">MKLFIPGLLSLFMVFSSVSYAQESVRIAVAANFLSTLKALSKDFTAETGIRVDISNGASGMLYAQIKKGAPYDMFFSADSKRPELLDQVGLIEPGSRFTYVTGKLVSWSPDARKVSPNLMMLNANNNRLRFVAMANPKTAPYGAAALKVLKHYGVYDNLKALNKIAIGENIGKTYHYAASGNAQIGLVAKSYVSNPNRRVGGEVFDIPAELYPELKQQAVVLKGRKSPQTEAFLNYFNSDKARKLIADYGYGLGQMAQVSN</sequence>
<dbReference type="PIRSF" id="PIRSF004846">
    <property type="entry name" value="ModA"/>
    <property type="match status" value="1"/>
</dbReference>
<dbReference type="NCBIfam" id="TIGR01256">
    <property type="entry name" value="modA"/>
    <property type="match status" value="1"/>
</dbReference>
<evidence type="ECO:0000313" key="5">
    <source>
        <dbReference type="EMBL" id="WEJ62407.1"/>
    </source>
</evidence>
<evidence type="ECO:0000256" key="2">
    <source>
        <dbReference type="ARBA" id="ARBA00022723"/>
    </source>
</evidence>
<feature type="chain" id="PRO_5046644434" evidence="4">
    <location>
        <begin position="22"/>
        <end position="261"/>
    </location>
</feature>
<dbReference type="CDD" id="cd13539">
    <property type="entry name" value="PBP2_AvModA"/>
    <property type="match status" value="1"/>
</dbReference>